<dbReference type="InterPro" id="IPR050336">
    <property type="entry name" value="Chromosome_partition/occlusion"/>
</dbReference>
<dbReference type="SUPFAM" id="SSF110849">
    <property type="entry name" value="ParB/Sulfiredoxin"/>
    <property type="match status" value="1"/>
</dbReference>
<evidence type="ECO:0000259" key="3">
    <source>
        <dbReference type="SMART" id="SM00470"/>
    </source>
</evidence>
<dbReference type="InterPro" id="IPR003115">
    <property type="entry name" value="ParB_N"/>
</dbReference>
<evidence type="ECO:0000313" key="5">
    <source>
        <dbReference type="Proteomes" id="UP000318801"/>
    </source>
</evidence>
<accession>A0A506U800</accession>
<dbReference type="NCBIfam" id="TIGR03454">
    <property type="entry name" value="partition_RepB"/>
    <property type="match status" value="1"/>
</dbReference>
<feature type="domain" description="ParB-like N-terminal" evidence="3">
    <location>
        <begin position="55"/>
        <end position="162"/>
    </location>
</feature>
<evidence type="ECO:0000256" key="1">
    <source>
        <dbReference type="ARBA" id="ARBA00006295"/>
    </source>
</evidence>
<dbReference type="InterPro" id="IPR004437">
    <property type="entry name" value="ParB/RepB/Spo0J"/>
</dbReference>
<dbReference type="GO" id="GO:0003677">
    <property type="term" value="F:DNA binding"/>
    <property type="evidence" value="ECO:0007669"/>
    <property type="project" value="InterPro"/>
</dbReference>
<dbReference type="EMBL" id="VHLG01000010">
    <property type="protein sequence ID" value="TPW29231.1"/>
    <property type="molecule type" value="Genomic_DNA"/>
</dbReference>
<dbReference type="SMART" id="SM00470">
    <property type="entry name" value="ParB"/>
    <property type="match status" value="1"/>
</dbReference>
<dbReference type="GO" id="GO:0005694">
    <property type="term" value="C:chromosome"/>
    <property type="evidence" value="ECO:0007669"/>
    <property type="project" value="TreeGrafter"/>
</dbReference>
<dbReference type="AlphaFoldDB" id="A0A506U800"/>
<comment type="similarity">
    <text evidence="1">Belongs to the ParB family.</text>
</comment>
<dbReference type="PANTHER" id="PTHR33375:SF1">
    <property type="entry name" value="CHROMOSOME-PARTITIONING PROTEIN PARB-RELATED"/>
    <property type="match status" value="1"/>
</dbReference>
<keyword evidence="5" id="KW-1185">Reference proteome</keyword>
<dbReference type="Pfam" id="PF07506">
    <property type="entry name" value="RepB"/>
    <property type="match status" value="1"/>
</dbReference>
<dbReference type="Pfam" id="PF02195">
    <property type="entry name" value="ParB_N"/>
    <property type="match status" value="1"/>
</dbReference>
<dbReference type="Proteomes" id="UP000318801">
    <property type="component" value="Unassembled WGS sequence"/>
</dbReference>
<dbReference type="InterPro" id="IPR037972">
    <property type="entry name" value="RepB_N"/>
</dbReference>
<dbReference type="Gene3D" id="1.10.10.2830">
    <property type="match status" value="1"/>
</dbReference>
<dbReference type="InterPro" id="IPR011111">
    <property type="entry name" value="Plasmid_RepB"/>
</dbReference>
<name>A0A506U800_9HYPH</name>
<dbReference type="InterPro" id="IPR017819">
    <property type="entry name" value="Plasmid_partition_RepB"/>
</dbReference>
<reference evidence="4 5" key="1">
    <citation type="submission" date="2019-06" db="EMBL/GenBank/DDBJ databases">
        <authorList>
            <person name="Li M."/>
        </authorList>
    </citation>
    <scope>NUCLEOTIDE SEQUENCE [LARGE SCALE GENOMIC DNA]</scope>
    <source>
        <strain evidence="4 5">BGMRC2036</strain>
    </source>
</reference>
<gene>
    <name evidence="4" type="primary">repB</name>
    <name evidence="4" type="ORF">FJU08_15385</name>
</gene>
<organism evidence="4 5">
    <name type="scientific">Martelella alba</name>
    <dbReference type="NCBI Taxonomy" id="2590451"/>
    <lineage>
        <taxon>Bacteria</taxon>
        <taxon>Pseudomonadati</taxon>
        <taxon>Pseudomonadota</taxon>
        <taxon>Alphaproteobacteria</taxon>
        <taxon>Hyphomicrobiales</taxon>
        <taxon>Aurantimonadaceae</taxon>
        <taxon>Martelella</taxon>
    </lineage>
</organism>
<dbReference type="PANTHER" id="PTHR33375">
    <property type="entry name" value="CHROMOSOME-PARTITIONING PROTEIN PARB-RELATED"/>
    <property type="match status" value="1"/>
</dbReference>
<feature type="region of interest" description="Disordered" evidence="2">
    <location>
        <begin position="1"/>
        <end position="36"/>
    </location>
</feature>
<dbReference type="RefSeq" id="WP_141149905.1">
    <property type="nucleotide sequence ID" value="NZ_VHLG01000010.1"/>
</dbReference>
<dbReference type="NCBIfam" id="TIGR00180">
    <property type="entry name" value="parB_part"/>
    <property type="match status" value="1"/>
</dbReference>
<dbReference type="Gene3D" id="3.90.1530.30">
    <property type="match status" value="1"/>
</dbReference>
<evidence type="ECO:0000313" key="4">
    <source>
        <dbReference type="EMBL" id="TPW29231.1"/>
    </source>
</evidence>
<dbReference type="InterPro" id="IPR036086">
    <property type="entry name" value="ParB/Sulfiredoxin_sf"/>
</dbReference>
<dbReference type="SUPFAM" id="SSF109709">
    <property type="entry name" value="KorB DNA-binding domain-like"/>
    <property type="match status" value="1"/>
</dbReference>
<comment type="caution">
    <text evidence="4">The sequence shown here is derived from an EMBL/GenBank/DDBJ whole genome shotgun (WGS) entry which is preliminary data.</text>
</comment>
<evidence type="ECO:0000256" key="2">
    <source>
        <dbReference type="SAM" id="MobiDB-lite"/>
    </source>
</evidence>
<dbReference type="GO" id="GO:0007059">
    <property type="term" value="P:chromosome segregation"/>
    <property type="evidence" value="ECO:0007669"/>
    <property type="project" value="TreeGrafter"/>
</dbReference>
<sequence>MKKSILKMMSEGAVNPPAEGEAPRPQGLGHRARRSSPVIANVGKALSGLSEDSIVSLDPTAIDSSPFQDRFENDPEVETEIEELAASIAAEGQKIPILVRPHPDGGERYQLAYGHRRLAAIKSLITQSDKPDTIRVKAYVRTLSDNDLLIEQSLENGVRENLTWIEQAVWAAKLRDAGFSGGAIGRTLSLSKTPVSLMLKVSSSLPLDIVLGIGRAKNVGRPKWLAFAELLEQGGTEAADRVRALFADADFQAADGIRRMALATKAAKGRAGGTAVPPESREVTADGRIFGRLKSTPSGTTLVIPKAEADFAEWISTRMEGLVNEYLAEGASKTKGDMP</sequence>
<dbReference type="OrthoDB" id="7908920at2"/>
<dbReference type="CDD" id="cd16405">
    <property type="entry name" value="RepB_like_N"/>
    <property type="match status" value="1"/>
</dbReference>
<protein>
    <submittedName>
        <fullName evidence="4">Plasmid partitioning protein RepB</fullName>
    </submittedName>
</protein>
<proteinExistence type="inferred from homology"/>